<feature type="region of interest" description="Disordered" evidence="3">
    <location>
        <begin position="395"/>
        <end position="419"/>
    </location>
</feature>
<dbReference type="InterPro" id="IPR036661">
    <property type="entry name" value="Luciferase-like_sf"/>
</dbReference>
<sequence>MRLTYFQQVPYRHLPPNFEHEYSSVVTTPYRKLVDDRRLVADYRDALDELLFAAREGFDAVAVTEHGQSSYDMVPNPDLILAAIAYATASEGIDVGIYPIGRSLGKTREPLRVAEELAMIDCMSDGRLIAGFPVGLPYDASINNGVPQIETRARFDENLRLITKAWTADDIFAWNGRYAQHAVVNIWPRPVQSPTPPIWITGSGSPKTMEFVLKQGYGFNSFGQMGRKGAQATFGKLWETADRSGIAVNPNRAGLVQCICIAETDAEAERLYAPHVEYYFRKASGALGNDAMNLPGGVELDGLKAAMRAPGGFSWDMLKGITMKQLMGMGSVICGSPSTVREQLRDLVDALGVANVLAMLQIGSMPRELTEHNIRLFMREVAPCLRAHSKGSTMPNDWWPERLKATESSEDSPVRETAQ</sequence>
<dbReference type="RefSeq" id="WP_310227362.1">
    <property type="nucleotide sequence ID" value="NZ_JAVDWV010000021.1"/>
</dbReference>
<dbReference type="Pfam" id="PF00296">
    <property type="entry name" value="Bac_luciferase"/>
    <property type="match status" value="1"/>
</dbReference>
<keyword evidence="2" id="KW-0503">Monooxygenase</keyword>
<dbReference type="PANTHER" id="PTHR30137:SF8">
    <property type="entry name" value="BLR5498 PROTEIN"/>
    <property type="match status" value="1"/>
</dbReference>
<protein>
    <submittedName>
        <fullName evidence="5">Alkanesulfonate monooxygenase SsuD/methylene tetrahydromethanopterin reductase-like flavin-dependent oxidoreductase (Luciferase family)</fullName>
    </submittedName>
</protein>
<reference evidence="5 6" key="1">
    <citation type="submission" date="2023-07" db="EMBL/GenBank/DDBJ databases">
        <title>Sorghum-associated microbial communities from plants grown in Nebraska, USA.</title>
        <authorList>
            <person name="Schachtman D."/>
        </authorList>
    </citation>
    <scope>NUCLEOTIDE SEQUENCE [LARGE SCALE GENOMIC DNA]</scope>
    <source>
        <strain evidence="5 6">4256</strain>
    </source>
</reference>
<comment type="caution">
    <text evidence="5">The sequence shown here is derived from an EMBL/GenBank/DDBJ whole genome shotgun (WGS) entry which is preliminary data.</text>
</comment>
<feature type="domain" description="Luciferase-like" evidence="4">
    <location>
        <begin position="38"/>
        <end position="351"/>
    </location>
</feature>
<dbReference type="Gene3D" id="3.20.20.30">
    <property type="entry name" value="Luciferase-like domain"/>
    <property type="match status" value="1"/>
</dbReference>
<evidence type="ECO:0000256" key="1">
    <source>
        <dbReference type="ARBA" id="ARBA00023002"/>
    </source>
</evidence>
<dbReference type="PANTHER" id="PTHR30137">
    <property type="entry name" value="LUCIFERASE-LIKE MONOOXYGENASE"/>
    <property type="match status" value="1"/>
</dbReference>
<keyword evidence="1" id="KW-0560">Oxidoreductase</keyword>
<gene>
    <name evidence="5" type="ORF">J2W40_003676</name>
</gene>
<evidence type="ECO:0000313" key="5">
    <source>
        <dbReference type="EMBL" id="MDR7156830.1"/>
    </source>
</evidence>
<name>A0ABU1X5H9_SPHXE</name>
<dbReference type="EMBL" id="JAVDWV010000021">
    <property type="protein sequence ID" value="MDR7156830.1"/>
    <property type="molecule type" value="Genomic_DNA"/>
</dbReference>
<keyword evidence="6" id="KW-1185">Reference proteome</keyword>
<dbReference type="SUPFAM" id="SSF51679">
    <property type="entry name" value="Bacterial luciferase-like"/>
    <property type="match status" value="1"/>
</dbReference>
<evidence type="ECO:0000313" key="6">
    <source>
        <dbReference type="Proteomes" id="UP001267638"/>
    </source>
</evidence>
<feature type="compositionally biased region" description="Basic and acidic residues" evidence="3">
    <location>
        <begin position="399"/>
        <end position="419"/>
    </location>
</feature>
<organism evidence="5 6">
    <name type="scientific">Sphingobium xenophagum</name>
    <dbReference type="NCBI Taxonomy" id="121428"/>
    <lineage>
        <taxon>Bacteria</taxon>
        <taxon>Pseudomonadati</taxon>
        <taxon>Pseudomonadota</taxon>
        <taxon>Alphaproteobacteria</taxon>
        <taxon>Sphingomonadales</taxon>
        <taxon>Sphingomonadaceae</taxon>
        <taxon>Sphingobium</taxon>
    </lineage>
</organism>
<evidence type="ECO:0000259" key="4">
    <source>
        <dbReference type="Pfam" id="PF00296"/>
    </source>
</evidence>
<dbReference type="InterPro" id="IPR011251">
    <property type="entry name" value="Luciferase-like_dom"/>
</dbReference>
<proteinExistence type="predicted"/>
<accession>A0ABU1X5H9</accession>
<evidence type="ECO:0000256" key="2">
    <source>
        <dbReference type="ARBA" id="ARBA00023033"/>
    </source>
</evidence>
<evidence type="ECO:0000256" key="3">
    <source>
        <dbReference type="SAM" id="MobiDB-lite"/>
    </source>
</evidence>
<dbReference type="Proteomes" id="UP001267638">
    <property type="component" value="Unassembled WGS sequence"/>
</dbReference>
<dbReference type="InterPro" id="IPR050766">
    <property type="entry name" value="Bact_Lucif_Oxidored"/>
</dbReference>